<protein>
    <submittedName>
        <fullName evidence="2">Uncharacterized protein</fullName>
    </submittedName>
</protein>
<accession>A0A0L0DEQ9</accession>
<dbReference type="RefSeq" id="XP_013756738.1">
    <property type="nucleotide sequence ID" value="XM_013901284.1"/>
</dbReference>
<proteinExistence type="predicted"/>
<gene>
    <name evidence="2" type="ORF">AMSG_06676</name>
</gene>
<keyword evidence="3" id="KW-1185">Reference proteome</keyword>
<evidence type="ECO:0000313" key="2">
    <source>
        <dbReference type="EMBL" id="KNC50779.1"/>
    </source>
</evidence>
<sequence>MLRAVTSALRAVAQDTESGSSRSSDVVSPPSAGSPKRMAKPTTARRRSRYKGRMHARQRQRVHGHRERKVNTSRNAVAKASKRDLQHELDAAFHRFLSANQMMEYAPGGASATVKANLAKRKAKSAAVVRPEAARFRLSLAEEKLFFAGNDDGFK</sequence>
<dbReference type="EMBL" id="GL349462">
    <property type="protein sequence ID" value="KNC50779.1"/>
    <property type="molecule type" value="Genomic_DNA"/>
</dbReference>
<feature type="compositionally biased region" description="Basic residues" evidence="1">
    <location>
        <begin position="37"/>
        <end position="68"/>
    </location>
</feature>
<organism evidence="2 3">
    <name type="scientific">Thecamonas trahens ATCC 50062</name>
    <dbReference type="NCBI Taxonomy" id="461836"/>
    <lineage>
        <taxon>Eukaryota</taxon>
        <taxon>Apusozoa</taxon>
        <taxon>Apusomonadida</taxon>
        <taxon>Apusomonadidae</taxon>
        <taxon>Thecamonas</taxon>
    </lineage>
</organism>
<evidence type="ECO:0000256" key="1">
    <source>
        <dbReference type="SAM" id="MobiDB-lite"/>
    </source>
</evidence>
<dbReference type="Proteomes" id="UP000054408">
    <property type="component" value="Unassembled WGS sequence"/>
</dbReference>
<feature type="region of interest" description="Disordered" evidence="1">
    <location>
        <begin position="1"/>
        <end position="83"/>
    </location>
</feature>
<name>A0A0L0DEQ9_THETB</name>
<reference evidence="2 3" key="1">
    <citation type="submission" date="2010-05" db="EMBL/GenBank/DDBJ databases">
        <title>The Genome Sequence of Thecamonas trahens ATCC 50062.</title>
        <authorList>
            <consortium name="The Broad Institute Genome Sequencing Platform"/>
            <person name="Russ C."/>
            <person name="Cuomo C."/>
            <person name="Shea T."/>
            <person name="Young S.K."/>
            <person name="Zeng Q."/>
            <person name="Koehrsen M."/>
            <person name="Haas B."/>
            <person name="Borodovsky M."/>
            <person name="Guigo R."/>
            <person name="Alvarado L."/>
            <person name="Berlin A."/>
            <person name="Bochicchio J."/>
            <person name="Borenstein D."/>
            <person name="Chapman S."/>
            <person name="Chen Z."/>
            <person name="Freedman E."/>
            <person name="Gellesch M."/>
            <person name="Goldberg J."/>
            <person name="Griggs A."/>
            <person name="Gujja S."/>
            <person name="Heilman E."/>
            <person name="Heiman D."/>
            <person name="Hepburn T."/>
            <person name="Howarth C."/>
            <person name="Jen D."/>
            <person name="Larson L."/>
            <person name="Mehta T."/>
            <person name="Park D."/>
            <person name="Pearson M."/>
            <person name="Roberts A."/>
            <person name="Saif S."/>
            <person name="Shenoy N."/>
            <person name="Sisk P."/>
            <person name="Stolte C."/>
            <person name="Sykes S."/>
            <person name="Thomson T."/>
            <person name="Walk T."/>
            <person name="White J."/>
            <person name="Yandava C."/>
            <person name="Burger G."/>
            <person name="Gray M.W."/>
            <person name="Holland P.W.H."/>
            <person name="King N."/>
            <person name="Lang F.B.F."/>
            <person name="Roger A.J."/>
            <person name="Ruiz-Trillo I."/>
            <person name="Lander E."/>
            <person name="Nusbaum C."/>
        </authorList>
    </citation>
    <scope>NUCLEOTIDE SEQUENCE [LARGE SCALE GENOMIC DNA]</scope>
    <source>
        <strain evidence="2 3">ATCC 50062</strain>
    </source>
</reference>
<dbReference type="GeneID" id="25565775"/>
<dbReference type="AlphaFoldDB" id="A0A0L0DEQ9"/>
<evidence type="ECO:0000313" key="3">
    <source>
        <dbReference type="Proteomes" id="UP000054408"/>
    </source>
</evidence>
<feature type="compositionally biased region" description="Low complexity" evidence="1">
    <location>
        <begin position="18"/>
        <end position="31"/>
    </location>
</feature>